<comment type="function">
    <text evidence="1 10">Aux/IAA proteins are short-lived transcriptional factors that function as repressors of early auxin response genes at low auxin concentrations.</text>
</comment>
<evidence type="ECO:0000256" key="2">
    <source>
        <dbReference type="ARBA" id="ARBA00004123"/>
    </source>
</evidence>
<dbReference type="GO" id="GO:0005634">
    <property type="term" value="C:nucleus"/>
    <property type="evidence" value="ECO:0007669"/>
    <property type="project" value="UniProtKB-SubCell"/>
</dbReference>
<dbReference type="PANTHER" id="PTHR31734:SF8">
    <property type="entry name" value="AUXIN-RESPONSIVE PROTEIN IAA24"/>
    <property type="match status" value="1"/>
</dbReference>
<organism evidence="12 13">
    <name type="scientific">Zostera marina</name>
    <name type="common">Eelgrass</name>
    <dbReference type="NCBI Taxonomy" id="29655"/>
    <lineage>
        <taxon>Eukaryota</taxon>
        <taxon>Viridiplantae</taxon>
        <taxon>Streptophyta</taxon>
        <taxon>Embryophyta</taxon>
        <taxon>Tracheophyta</taxon>
        <taxon>Spermatophyta</taxon>
        <taxon>Magnoliopsida</taxon>
        <taxon>Liliopsida</taxon>
        <taxon>Zosteraceae</taxon>
        <taxon>Zostera</taxon>
    </lineage>
</organism>
<dbReference type="Gene3D" id="3.10.20.90">
    <property type="entry name" value="Phosphatidylinositol 3-kinase Catalytic Subunit, Chain A, domain 1"/>
    <property type="match status" value="1"/>
</dbReference>
<keyword evidence="6 10" id="KW-0805">Transcription regulation</keyword>
<evidence type="ECO:0000256" key="7">
    <source>
        <dbReference type="ARBA" id="ARBA00023163"/>
    </source>
</evidence>
<sequence>MDTSTELRLGLPGTEESVSTVSVSVLRGNKRPISGDSDECNSRFVGWPPVRTFRKNKFQCRPKITKCTVTVGDTCTSSPGLFVKVGMDGVPYLRKIDLKVYTGYKELRQALDTEDDERPEEERVR</sequence>
<dbReference type="OrthoDB" id="7848332at2759"/>
<dbReference type="STRING" id="29655.A0A0K9NHD7"/>
<keyword evidence="5 10" id="KW-0678">Repressor</keyword>
<evidence type="ECO:0000256" key="3">
    <source>
        <dbReference type="ARBA" id="ARBA00006728"/>
    </source>
</evidence>
<gene>
    <name evidence="12" type="ORF">ZOSMA_99G01020</name>
</gene>
<comment type="similarity">
    <text evidence="3 10">Belongs to the Aux/IAA family.</text>
</comment>
<evidence type="ECO:0000256" key="9">
    <source>
        <dbReference type="ARBA" id="ARBA00023294"/>
    </source>
</evidence>
<comment type="subcellular location">
    <subcellularLocation>
        <location evidence="2 10">Nucleus</location>
    </subcellularLocation>
</comment>
<evidence type="ECO:0000313" key="13">
    <source>
        <dbReference type="Proteomes" id="UP000036987"/>
    </source>
</evidence>
<comment type="caution">
    <text evidence="12">The sequence shown here is derived from an EMBL/GenBank/DDBJ whole genome shotgun (WGS) entry which is preliminary data.</text>
</comment>
<protein>
    <recommendedName>
        <fullName evidence="10">Auxin-responsive protein</fullName>
    </recommendedName>
</protein>
<keyword evidence="8 10" id="KW-0539">Nucleus</keyword>
<dbReference type="PANTHER" id="PTHR31734">
    <property type="entry name" value="AUXIN-RESPONSIVE PROTEIN IAA17"/>
    <property type="match status" value="1"/>
</dbReference>
<evidence type="ECO:0000256" key="5">
    <source>
        <dbReference type="ARBA" id="ARBA00022491"/>
    </source>
</evidence>
<name>A0A0K9NHD7_ZOSMR</name>
<evidence type="ECO:0000313" key="12">
    <source>
        <dbReference type="EMBL" id="KMZ56171.1"/>
    </source>
</evidence>
<keyword evidence="13" id="KW-1185">Reference proteome</keyword>
<dbReference type="InterPro" id="IPR003311">
    <property type="entry name" value="AUX_IAA"/>
</dbReference>
<evidence type="ECO:0000256" key="10">
    <source>
        <dbReference type="RuleBase" id="RU004549"/>
    </source>
</evidence>
<dbReference type="InterPro" id="IPR053793">
    <property type="entry name" value="PB1-like"/>
</dbReference>
<dbReference type="AlphaFoldDB" id="A0A0K9NHD7"/>
<dbReference type="EMBL" id="LFYR01002227">
    <property type="protein sequence ID" value="KMZ56171.1"/>
    <property type="molecule type" value="Genomic_DNA"/>
</dbReference>
<evidence type="ECO:0000256" key="1">
    <source>
        <dbReference type="ARBA" id="ARBA00002159"/>
    </source>
</evidence>
<dbReference type="Pfam" id="PF02309">
    <property type="entry name" value="AUX_IAA"/>
    <property type="match status" value="1"/>
</dbReference>
<dbReference type="Proteomes" id="UP000036987">
    <property type="component" value="Unassembled WGS sequence"/>
</dbReference>
<dbReference type="GO" id="GO:0006355">
    <property type="term" value="P:regulation of DNA-templated transcription"/>
    <property type="evidence" value="ECO:0007669"/>
    <property type="project" value="InterPro"/>
</dbReference>
<proteinExistence type="inferred from homology"/>
<evidence type="ECO:0000256" key="8">
    <source>
        <dbReference type="ARBA" id="ARBA00023242"/>
    </source>
</evidence>
<dbReference type="InterPro" id="IPR033389">
    <property type="entry name" value="AUX/IAA_dom"/>
</dbReference>
<evidence type="ECO:0000259" key="11">
    <source>
        <dbReference type="PROSITE" id="PS51745"/>
    </source>
</evidence>
<feature type="domain" description="PB1" evidence="11">
    <location>
        <begin position="80"/>
        <end position="125"/>
    </location>
</feature>
<evidence type="ECO:0000256" key="6">
    <source>
        <dbReference type="ARBA" id="ARBA00023015"/>
    </source>
</evidence>
<dbReference type="GO" id="GO:0009734">
    <property type="term" value="P:auxin-activated signaling pathway"/>
    <property type="evidence" value="ECO:0007669"/>
    <property type="project" value="UniProtKB-UniRule"/>
</dbReference>
<comment type="subunit">
    <text evidence="4 10">Homodimers and heterodimers.</text>
</comment>
<evidence type="ECO:0000256" key="4">
    <source>
        <dbReference type="ARBA" id="ARBA00011726"/>
    </source>
</evidence>
<accession>A0A0K9NHD7</accession>
<dbReference type="PROSITE" id="PS51745">
    <property type="entry name" value="PB1"/>
    <property type="match status" value="1"/>
</dbReference>
<keyword evidence="7 10" id="KW-0804">Transcription</keyword>
<reference evidence="13" key="1">
    <citation type="journal article" date="2016" name="Nature">
        <title>The genome of the seagrass Zostera marina reveals angiosperm adaptation to the sea.</title>
        <authorList>
            <person name="Olsen J.L."/>
            <person name="Rouze P."/>
            <person name="Verhelst B."/>
            <person name="Lin Y.-C."/>
            <person name="Bayer T."/>
            <person name="Collen J."/>
            <person name="Dattolo E."/>
            <person name="De Paoli E."/>
            <person name="Dittami S."/>
            <person name="Maumus F."/>
            <person name="Michel G."/>
            <person name="Kersting A."/>
            <person name="Lauritano C."/>
            <person name="Lohaus R."/>
            <person name="Toepel M."/>
            <person name="Tonon T."/>
            <person name="Vanneste K."/>
            <person name="Amirebrahimi M."/>
            <person name="Brakel J."/>
            <person name="Bostroem C."/>
            <person name="Chovatia M."/>
            <person name="Grimwood J."/>
            <person name="Jenkins J.W."/>
            <person name="Jueterbock A."/>
            <person name="Mraz A."/>
            <person name="Stam W.T."/>
            <person name="Tice H."/>
            <person name="Bornberg-Bauer E."/>
            <person name="Green P.J."/>
            <person name="Pearson G.A."/>
            <person name="Procaccini G."/>
            <person name="Duarte C.M."/>
            <person name="Schmutz J."/>
            <person name="Reusch T.B.H."/>
            <person name="Van de Peer Y."/>
        </authorList>
    </citation>
    <scope>NUCLEOTIDE SEQUENCE [LARGE SCALE GENOMIC DNA]</scope>
    <source>
        <strain evidence="13">cv. Finnish</strain>
    </source>
</reference>
<keyword evidence="9 10" id="KW-0927">Auxin signaling pathway</keyword>